<dbReference type="STRING" id="1448315.A0A319CWR7"/>
<dbReference type="GO" id="GO:0016491">
    <property type="term" value="F:oxidoreductase activity"/>
    <property type="evidence" value="ECO:0007669"/>
    <property type="project" value="InterPro"/>
</dbReference>
<comment type="subcellular location">
    <subcellularLocation>
        <location evidence="1">Membrane</location>
    </subcellularLocation>
</comment>
<keyword evidence="7" id="KW-1185">Reference proteome</keyword>
<reference evidence="6 7" key="1">
    <citation type="submission" date="2016-12" db="EMBL/GenBank/DDBJ databases">
        <title>The genomes of Aspergillus section Nigri reveals drivers in fungal speciation.</title>
        <authorList>
            <consortium name="DOE Joint Genome Institute"/>
            <person name="Vesth T.C."/>
            <person name="Nybo J."/>
            <person name="Theobald S."/>
            <person name="Brandl J."/>
            <person name="Frisvad J.C."/>
            <person name="Nielsen K.F."/>
            <person name="Lyhne E.K."/>
            <person name="Kogle M.E."/>
            <person name="Kuo A."/>
            <person name="Riley R."/>
            <person name="Clum A."/>
            <person name="Nolan M."/>
            <person name="Lipzen A."/>
            <person name="Salamov A."/>
            <person name="Henrissat B."/>
            <person name="Wiebenga A."/>
            <person name="De Vries R.P."/>
            <person name="Grigoriev I.V."/>
            <person name="Mortensen U.H."/>
            <person name="Andersen M.R."/>
            <person name="Baker S.E."/>
        </authorList>
    </citation>
    <scope>NUCLEOTIDE SEQUENCE [LARGE SCALE GENOMIC DNA]</scope>
    <source>
        <strain evidence="6 7">CBS 121591</strain>
    </source>
</reference>
<evidence type="ECO:0000256" key="3">
    <source>
        <dbReference type="ARBA" id="ARBA00022989"/>
    </source>
</evidence>
<dbReference type="PANTHER" id="PTHR11863">
    <property type="entry name" value="STEROL DESATURASE"/>
    <property type="match status" value="1"/>
</dbReference>
<dbReference type="GO" id="GO:0016020">
    <property type="term" value="C:membrane"/>
    <property type="evidence" value="ECO:0007669"/>
    <property type="project" value="UniProtKB-SubCell"/>
</dbReference>
<gene>
    <name evidence="6" type="ORF">BO82DRAFT_393418</name>
</gene>
<evidence type="ECO:0000256" key="2">
    <source>
        <dbReference type="ARBA" id="ARBA00022692"/>
    </source>
</evidence>
<dbReference type="InterPro" id="IPR006694">
    <property type="entry name" value="Fatty_acid_hydroxylase"/>
</dbReference>
<feature type="domain" description="Fatty acid hydroxylase" evidence="5">
    <location>
        <begin position="121"/>
        <end position="247"/>
    </location>
</feature>
<accession>A0A319CWR7</accession>
<dbReference type="RefSeq" id="XP_025490288.1">
    <property type="nucleotide sequence ID" value="XM_025638676.1"/>
</dbReference>
<dbReference type="GO" id="GO:0005506">
    <property type="term" value="F:iron ion binding"/>
    <property type="evidence" value="ECO:0007669"/>
    <property type="project" value="InterPro"/>
</dbReference>
<keyword evidence="4" id="KW-0472">Membrane</keyword>
<dbReference type="InterPro" id="IPR050307">
    <property type="entry name" value="Sterol_Desaturase_Related"/>
</dbReference>
<evidence type="ECO:0000259" key="5">
    <source>
        <dbReference type="Pfam" id="PF04116"/>
    </source>
</evidence>
<organism evidence="6 7">
    <name type="scientific">Aspergillus uvarum CBS 121591</name>
    <dbReference type="NCBI Taxonomy" id="1448315"/>
    <lineage>
        <taxon>Eukaryota</taxon>
        <taxon>Fungi</taxon>
        <taxon>Dikarya</taxon>
        <taxon>Ascomycota</taxon>
        <taxon>Pezizomycotina</taxon>
        <taxon>Eurotiomycetes</taxon>
        <taxon>Eurotiomycetidae</taxon>
        <taxon>Eurotiales</taxon>
        <taxon>Aspergillaceae</taxon>
        <taxon>Aspergillus</taxon>
        <taxon>Aspergillus subgen. Circumdati</taxon>
    </lineage>
</organism>
<keyword evidence="3" id="KW-1133">Transmembrane helix</keyword>
<sequence>MDISTRWALLVDTHPSSWIEFVGMLATQILTFWLPASIFTMLDLLAWPSIQRYKIQPARKQPPRELIIRDALLGSLQSQLLSTTLQALQLAVVHAVLARPDLSYRMPATLPTLPELLTELTLCVLARETMYYYSHRVLHHPLLYARFHRQHHRFHTPVALATLYVHPVEHILTNVMPIAAPARLFDVHVVTLWVFVGAVGIQAALAHCGYRLFETPGGWKPEVHDLHHELMTVNYGLIGLLDRVHGTRATRKLRKREQIQGGNAARGRALLGQGGKIEEEKCCIGKKLRMPICKEECNLWDRRYDG</sequence>
<dbReference type="GeneID" id="37141418"/>
<evidence type="ECO:0000313" key="6">
    <source>
        <dbReference type="EMBL" id="PYH80088.1"/>
    </source>
</evidence>
<dbReference type="VEuPathDB" id="FungiDB:BO82DRAFT_393418"/>
<dbReference type="EMBL" id="KZ821713">
    <property type="protein sequence ID" value="PYH80088.1"/>
    <property type="molecule type" value="Genomic_DNA"/>
</dbReference>
<name>A0A319CWR7_9EURO</name>
<evidence type="ECO:0000313" key="7">
    <source>
        <dbReference type="Proteomes" id="UP000248340"/>
    </source>
</evidence>
<dbReference type="OrthoDB" id="408954at2759"/>
<keyword evidence="2" id="KW-0812">Transmembrane</keyword>
<dbReference type="AlphaFoldDB" id="A0A319CWR7"/>
<dbReference type="Pfam" id="PF04116">
    <property type="entry name" value="FA_hydroxylase"/>
    <property type="match status" value="1"/>
</dbReference>
<dbReference type="GO" id="GO:0008610">
    <property type="term" value="P:lipid biosynthetic process"/>
    <property type="evidence" value="ECO:0007669"/>
    <property type="project" value="InterPro"/>
</dbReference>
<evidence type="ECO:0000256" key="4">
    <source>
        <dbReference type="ARBA" id="ARBA00023136"/>
    </source>
</evidence>
<proteinExistence type="predicted"/>
<dbReference type="Proteomes" id="UP000248340">
    <property type="component" value="Unassembled WGS sequence"/>
</dbReference>
<evidence type="ECO:0000256" key="1">
    <source>
        <dbReference type="ARBA" id="ARBA00004370"/>
    </source>
</evidence>
<protein>
    <recommendedName>
        <fullName evidence="5">Fatty acid hydroxylase domain-containing protein</fullName>
    </recommendedName>
</protein>